<gene>
    <name evidence="7" type="ORF">METZ01_LOCUS362023</name>
</gene>
<reference evidence="7" key="1">
    <citation type="submission" date="2018-05" db="EMBL/GenBank/DDBJ databases">
        <authorList>
            <person name="Lanie J.A."/>
            <person name="Ng W.-L."/>
            <person name="Kazmierczak K.M."/>
            <person name="Andrzejewski T.M."/>
            <person name="Davidsen T.M."/>
            <person name="Wayne K.J."/>
            <person name="Tettelin H."/>
            <person name="Glass J.I."/>
            <person name="Rusch D."/>
            <person name="Podicherti R."/>
            <person name="Tsui H.-C.T."/>
            <person name="Winkler M.E."/>
        </authorList>
    </citation>
    <scope>NUCLEOTIDE SEQUENCE</scope>
</reference>
<evidence type="ECO:0000256" key="5">
    <source>
        <dbReference type="ARBA" id="ARBA00023274"/>
    </source>
</evidence>
<evidence type="ECO:0000256" key="1">
    <source>
        <dbReference type="ARBA" id="ARBA00006194"/>
    </source>
</evidence>
<keyword evidence="5" id="KW-0687">Ribonucleoprotein</keyword>
<dbReference type="NCBIfam" id="NF003698">
    <property type="entry name" value="PRK05309.1"/>
    <property type="match status" value="1"/>
</dbReference>
<dbReference type="SUPFAM" id="SSF53137">
    <property type="entry name" value="Translational machinery components"/>
    <property type="match status" value="1"/>
</dbReference>
<dbReference type="EMBL" id="UINC01129035">
    <property type="protein sequence ID" value="SVD09169.1"/>
    <property type="molecule type" value="Genomic_DNA"/>
</dbReference>
<proteinExistence type="inferred from homology"/>
<name>A0A382SH36_9ZZZZ</name>
<feature type="compositionally biased region" description="Low complexity" evidence="6">
    <location>
        <begin position="1"/>
        <end position="10"/>
    </location>
</feature>
<dbReference type="InterPro" id="IPR019981">
    <property type="entry name" value="Ribosomal_uS11_bac-type"/>
</dbReference>
<dbReference type="InterPro" id="IPR001971">
    <property type="entry name" value="Ribosomal_uS11"/>
</dbReference>
<evidence type="ECO:0000256" key="4">
    <source>
        <dbReference type="ARBA" id="ARBA00022980"/>
    </source>
</evidence>
<keyword evidence="2" id="KW-0699">rRNA-binding</keyword>
<sequence length="139" mass="14888">MAKTETPAGKKTPKKTFKKRGEKRVVHHGLAHIQASFNNTHITITDTGGDVLAWSSSGGVGFKGSRKGTPFAATQAAVNAANKAKVYGLRSVEVWVKGPGSGREAAIRALQTVGIEVKLIRDITPIPHNGCRPPKRRRV</sequence>
<accession>A0A382SH36</accession>
<comment type="similarity">
    <text evidence="1">Belongs to the universal ribosomal protein uS11 family.</text>
</comment>
<dbReference type="InterPro" id="IPR018102">
    <property type="entry name" value="Ribosomal_uS11_CS"/>
</dbReference>
<dbReference type="Pfam" id="PF00411">
    <property type="entry name" value="Ribosomal_S11"/>
    <property type="match status" value="1"/>
</dbReference>
<evidence type="ECO:0000256" key="6">
    <source>
        <dbReference type="SAM" id="MobiDB-lite"/>
    </source>
</evidence>
<feature type="region of interest" description="Disordered" evidence="6">
    <location>
        <begin position="1"/>
        <end position="22"/>
    </location>
</feature>
<organism evidence="7">
    <name type="scientific">marine metagenome</name>
    <dbReference type="NCBI Taxonomy" id="408172"/>
    <lineage>
        <taxon>unclassified sequences</taxon>
        <taxon>metagenomes</taxon>
        <taxon>ecological metagenomes</taxon>
    </lineage>
</organism>
<dbReference type="GO" id="GO:1990904">
    <property type="term" value="C:ribonucleoprotein complex"/>
    <property type="evidence" value="ECO:0007669"/>
    <property type="project" value="UniProtKB-KW"/>
</dbReference>
<dbReference type="PANTHER" id="PTHR11759">
    <property type="entry name" value="40S RIBOSOMAL PROTEIN S14/30S RIBOSOMAL PROTEIN S11"/>
    <property type="match status" value="1"/>
</dbReference>
<evidence type="ECO:0008006" key="8">
    <source>
        <dbReference type="Google" id="ProtNLM"/>
    </source>
</evidence>
<dbReference type="InterPro" id="IPR036967">
    <property type="entry name" value="Ribosomal_uS11_sf"/>
</dbReference>
<dbReference type="HAMAP" id="MF_01310">
    <property type="entry name" value="Ribosomal_uS11"/>
    <property type="match status" value="1"/>
</dbReference>
<dbReference type="GO" id="GO:0005840">
    <property type="term" value="C:ribosome"/>
    <property type="evidence" value="ECO:0007669"/>
    <property type="project" value="UniProtKB-KW"/>
</dbReference>
<evidence type="ECO:0000256" key="3">
    <source>
        <dbReference type="ARBA" id="ARBA00022884"/>
    </source>
</evidence>
<dbReference type="PROSITE" id="PS00054">
    <property type="entry name" value="RIBOSOMAL_S11"/>
    <property type="match status" value="1"/>
</dbReference>
<feature type="non-terminal residue" evidence="7">
    <location>
        <position position="139"/>
    </location>
</feature>
<dbReference type="GO" id="GO:0006412">
    <property type="term" value="P:translation"/>
    <property type="evidence" value="ECO:0007669"/>
    <property type="project" value="InterPro"/>
</dbReference>
<protein>
    <recommendedName>
        <fullName evidence="8">30S ribosomal protein S11</fullName>
    </recommendedName>
</protein>
<evidence type="ECO:0000313" key="7">
    <source>
        <dbReference type="EMBL" id="SVD09169.1"/>
    </source>
</evidence>
<dbReference type="PIRSF" id="PIRSF002131">
    <property type="entry name" value="Ribosomal_S11"/>
    <property type="match status" value="1"/>
</dbReference>
<feature type="compositionally biased region" description="Basic residues" evidence="6">
    <location>
        <begin position="11"/>
        <end position="22"/>
    </location>
</feature>
<dbReference type="AlphaFoldDB" id="A0A382SH36"/>
<dbReference type="GO" id="GO:0019843">
    <property type="term" value="F:rRNA binding"/>
    <property type="evidence" value="ECO:0007669"/>
    <property type="project" value="UniProtKB-KW"/>
</dbReference>
<dbReference type="FunFam" id="3.30.420.80:FF:000001">
    <property type="entry name" value="30S ribosomal protein S11"/>
    <property type="match status" value="1"/>
</dbReference>
<dbReference type="Gene3D" id="3.30.420.80">
    <property type="entry name" value="Ribosomal protein S11"/>
    <property type="match status" value="1"/>
</dbReference>
<dbReference type="GO" id="GO:0003735">
    <property type="term" value="F:structural constituent of ribosome"/>
    <property type="evidence" value="ECO:0007669"/>
    <property type="project" value="InterPro"/>
</dbReference>
<keyword evidence="4" id="KW-0689">Ribosomal protein</keyword>
<evidence type="ECO:0000256" key="2">
    <source>
        <dbReference type="ARBA" id="ARBA00022730"/>
    </source>
</evidence>
<dbReference type="NCBIfam" id="TIGR03632">
    <property type="entry name" value="uS11_bact"/>
    <property type="match status" value="1"/>
</dbReference>
<keyword evidence="3" id="KW-0694">RNA-binding</keyword>